<feature type="transmembrane region" description="Helical" evidence="8">
    <location>
        <begin position="840"/>
        <end position="860"/>
    </location>
</feature>
<feature type="transmembrane region" description="Helical" evidence="8">
    <location>
        <begin position="725"/>
        <end position="747"/>
    </location>
</feature>
<dbReference type="Gene3D" id="3.40.50.300">
    <property type="entry name" value="P-loop containing nucleotide triphosphate hydrolases"/>
    <property type="match status" value="1"/>
</dbReference>
<proteinExistence type="predicted"/>
<keyword evidence="6 8" id="KW-1133">Transmembrane helix</keyword>
<dbReference type="AlphaFoldDB" id="A0A4R0RLU7"/>
<dbReference type="GO" id="GO:0140359">
    <property type="term" value="F:ABC-type transporter activity"/>
    <property type="evidence" value="ECO:0007669"/>
    <property type="project" value="InterPro"/>
</dbReference>
<dbReference type="PANTHER" id="PTHR48041">
    <property type="entry name" value="ABC TRANSPORTER G FAMILY MEMBER 28"/>
    <property type="match status" value="1"/>
</dbReference>
<feature type="domain" description="ABC transporter" evidence="9">
    <location>
        <begin position="240"/>
        <end position="501"/>
    </location>
</feature>
<feature type="transmembrane region" description="Helical" evidence="8">
    <location>
        <begin position="686"/>
        <end position="713"/>
    </location>
</feature>
<evidence type="ECO:0000313" key="11">
    <source>
        <dbReference type="Proteomes" id="UP000292702"/>
    </source>
</evidence>
<feature type="transmembrane region" description="Helical" evidence="8">
    <location>
        <begin position="641"/>
        <end position="665"/>
    </location>
</feature>
<dbReference type="Proteomes" id="UP000292702">
    <property type="component" value="Unassembled WGS sequence"/>
</dbReference>
<dbReference type="InterPro" id="IPR017871">
    <property type="entry name" value="ABC_transporter-like_CS"/>
</dbReference>
<keyword evidence="7 8" id="KW-0472">Membrane</keyword>
<sequence length="866" mass="92385">MTCSTTPRVYAAGAMSCQVLNPTLQTVFPGSSNLNILRTLNPQFTPLPNVTGFGTAGSIYAQLFYDGVEQFYCKADSCAQDLGNGAGSSNWDCNDLQCTCVPHASFCGGGALDLTQIIDTLNGTVTISCDAPSSNGTATCAFQQATINSVFGSTGLSLNGCAFGECVQQAVVDTVGASNSTNTSGGAGDGSSLSGGVIAGLAVVGGLVGLALFFLAFGLWVQRRARQAGSSSNKMGGTSVEWSHVTYFVPSAVQGPLSGVFGWFGRSKGDLSDQKVVLDGVSGRVVPGHMMAILGPSGAGKTTLIEILAGKSKTGHITGTVFFPSNGAALPRIGFVPQQDILPPMLTVHEALLFAARLRLPENVRDSEKMARVDDVLEKLSLSSIRNVRIGDSEKRGISGGEMRRVSIGLELVARPDVLLLDEPTSGLDSVSASKVANVLKALAHDQDNPTAVIASIHQPSSQLYQTFDQILLLSHGRALYSGQGGLAPARHFSSQGITYHEGYNVADYLLDVASDPPVSIFPMSTPDPNVTPQIGGTSKEGVYDEKTGHGVPQSGSGSLDEVEAYHPQAFGAGQANGVKRSAGYAATFLTQFEVLSGREWKILRRDWTLFLAHIAVSAVLGVFCGGLYFKTDITIAGFQSRVGCLFFLGALIAFSTLSALYHVVEIRPLFLRERSASYYSPTAWLLSRFVFDVIPLRVMPTIVVASITYWMAGLAHDAAHFFKFLFILVLYTLAMTLWNFLLACFFKNGGIAILLSALSALYQMTFAGFFVHLNDIPPVLRWLQWLCPLKYTLEALSVNEVGSGLMIQDTLQGVPVDVSASLIMNLLFGFGANNYYRDVLVLFAFIAGFGLGVIGIVWLKVRERR</sequence>
<evidence type="ECO:0000313" key="10">
    <source>
        <dbReference type="EMBL" id="TCD63284.1"/>
    </source>
</evidence>
<evidence type="ECO:0000256" key="2">
    <source>
        <dbReference type="ARBA" id="ARBA00022448"/>
    </source>
</evidence>
<evidence type="ECO:0000256" key="8">
    <source>
        <dbReference type="SAM" id="Phobius"/>
    </source>
</evidence>
<dbReference type="PANTHER" id="PTHR48041:SF139">
    <property type="entry name" value="PROTEIN SCARLET"/>
    <property type="match status" value="1"/>
</dbReference>
<dbReference type="InterPro" id="IPR003439">
    <property type="entry name" value="ABC_transporter-like_ATP-bd"/>
</dbReference>
<keyword evidence="11" id="KW-1185">Reference proteome</keyword>
<organism evidence="10 11">
    <name type="scientific">Steccherinum ochraceum</name>
    <dbReference type="NCBI Taxonomy" id="92696"/>
    <lineage>
        <taxon>Eukaryota</taxon>
        <taxon>Fungi</taxon>
        <taxon>Dikarya</taxon>
        <taxon>Basidiomycota</taxon>
        <taxon>Agaricomycotina</taxon>
        <taxon>Agaricomycetes</taxon>
        <taxon>Polyporales</taxon>
        <taxon>Steccherinaceae</taxon>
        <taxon>Steccherinum</taxon>
    </lineage>
</organism>
<gene>
    <name evidence="10" type="ORF">EIP91_005774</name>
</gene>
<evidence type="ECO:0000256" key="6">
    <source>
        <dbReference type="ARBA" id="ARBA00022989"/>
    </source>
</evidence>
<keyword evidence="5" id="KW-0067">ATP-binding</keyword>
<evidence type="ECO:0000256" key="7">
    <source>
        <dbReference type="ARBA" id="ARBA00023136"/>
    </source>
</evidence>
<dbReference type="EMBL" id="RWJN01000310">
    <property type="protein sequence ID" value="TCD63284.1"/>
    <property type="molecule type" value="Genomic_DNA"/>
</dbReference>
<comment type="caution">
    <text evidence="10">The sequence shown here is derived from an EMBL/GenBank/DDBJ whole genome shotgun (WGS) entry which is preliminary data.</text>
</comment>
<dbReference type="InterPro" id="IPR003593">
    <property type="entry name" value="AAA+_ATPase"/>
</dbReference>
<feature type="transmembrane region" description="Helical" evidence="8">
    <location>
        <begin position="608"/>
        <end position="629"/>
    </location>
</feature>
<evidence type="ECO:0000256" key="5">
    <source>
        <dbReference type="ARBA" id="ARBA00022840"/>
    </source>
</evidence>
<protein>
    <recommendedName>
        <fullName evidence="9">ABC transporter domain-containing protein</fullName>
    </recommendedName>
</protein>
<dbReference type="InterPro" id="IPR050352">
    <property type="entry name" value="ABCG_transporters"/>
</dbReference>
<feature type="transmembrane region" description="Helical" evidence="8">
    <location>
        <begin position="197"/>
        <end position="221"/>
    </location>
</feature>
<evidence type="ECO:0000256" key="1">
    <source>
        <dbReference type="ARBA" id="ARBA00004141"/>
    </source>
</evidence>
<dbReference type="SMART" id="SM00382">
    <property type="entry name" value="AAA"/>
    <property type="match status" value="1"/>
</dbReference>
<reference evidence="10 11" key="1">
    <citation type="submission" date="2018-11" db="EMBL/GenBank/DDBJ databases">
        <title>Genome assembly of Steccherinum ochraceum LE-BIN_3174, the white-rot fungus of the Steccherinaceae family (The Residual Polyporoid clade, Polyporales, Basidiomycota).</title>
        <authorList>
            <person name="Fedorova T.V."/>
            <person name="Glazunova O.A."/>
            <person name="Landesman E.O."/>
            <person name="Moiseenko K.V."/>
            <person name="Psurtseva N.V."/>
            <person name="Savinova O.S."/>
            <person name="Shakhova N.V."/>
            <person name="Tyazhelova T.V."/>
            <person name="Vasina D.V."/>
        </authorList>
    </citation>
    <scope>NUCLEOTIDE SEQUENCE [LARGE SCALE GENOMIC DNA]</scope>
    <source>
        <strain evidence="10 11">LE-BIN_3174</strain>
    </source>
</reference>
<dbReference type="STRING" id="92696.A0A4R0RLU7"/>
<dbReference type="PROSITE" id="PS00211">
    <property type="entry name" value="ABC_TRANSPORTER_1"/>
    <property type="match status" value="1"/>
</dbReference>
<dbReference type="PROSITE" id="PS50893">
    <property type="entry name" value="ABC_TRANSPORTER_2"/>
    <property type="match status" value="1"/>
</dbReference>
<name>A0A4R0RLU7_9APHY</name>
<dbReference type="InterPro" id="IPR013525">
    <property type="entry name" value="ABC2_TM"/>
</dbReference>
<dbReference type="Pfam" id="PF01061">
    <property type="entry name" value="ABC2_membrane"/>
    <property type="match status" value="1"/>
</dbReference>
<evidence type="ECO:0000256" key="3">
    <source>
        <dbReference type="ARBA" id="ARBA00022692"/>
    </source>
</evidence>
<accession>A0A4R0RLU7</accession>
<evidence type="ECO:0000259" key="9">
    <source>
        <dbReference type="PROSITE" id="PS50893"/>
    </source>
</evidence>
<feature type="transmembrane region" description="Helical" evidence="8">
    <location>
        <begin position="754"/>
        <end position="774"/>
    </location>
</feature>
<dbReference type="GO" id="GO:0005524">
    <property type="term" value="F:ATP binding"/>
    <property type="evidence" value="ECO:0007669"/>
    <property type="project" value="UniProtKB-KW"/>
</dbReference>
<evidence type="ECO:0000256" key="4">
    <source>
        <dbReference type="ARBA" id="ARBA00022741"/>
    </source>
</evidence>
<dbReference type="Pfam" id="PF00005">
    <property type="entry name" value="ABC_tran"/>
    <property type="match status" value="1"/>
</dbReference>
<dbReference type="GO" id="GO:0016020">
    <property type="term" value="C:membrane"/>
    <property type="evidence" value="ECO:0007669"/>
    <property type="project" value="UniProtKB-SubCell"/>
</dbReference>
<dbReference type="GO" id="GO:0016887">
    <property type="term" value="F:ATP hydrolysis activity"/>
    <property type="evidence" value="ECO:0007669"/>
    <property type="project" value="InterPro"/>
</dbReference>
<dbReference type="InterPro" id="IPR027417">
    <property type="entry name" value="P-loop_NTPase"/>
</dbReference>
<keyword evidence="2" id="KW-0813">Transport</keyword>
<comment type="subcellular location">
    <subcellularLocation>
        <location evidence="1">Membrane</location>
        <topology evidence="1">Multi-pass membrane protein</topology>
    </subcellularLocation>
</comment>
<keyword evidence="4" id="KW-0547">Nucleotide-binding</keyword>
<dbReference type="OrthoDB" id="66620at2759"/>
<dbReference type="SUPFAM" id="SSF52540">
    <property type="entry name" value="P-loop containing nucleoside triphosphate hydrolases"/>
    <property type="match status" value="1"/>
</dbReference>
<keyword evidence="3 8" id="KW-0812">Transmembrane</keyword>